<dbReference type="PANTHER" id="PTHR11360:SF130">
    <property type="entry name" value="MAJOR FACILITATOR SUPERFAMILY (MFS) PROFILE DOMAIN-CONTAINING PROTEIN-RELATED"/>
    <property type="match status" value="1"/>
</dbReference>
<feature type="transmembrane region" description="Helical" evidence="4">
    <location>
        <begin position="92"/>
        <end position="110"/>
    </location>
</feature>
<evidence type="ECO:0000256" key="4">
    <source>
        <dbReference type="SAM" id="Phobius"/>
    </source>
</evidence>
<evidence type="ECO:0000256" key="2">
    <source>
        <dbReference type="ARBA" id="ARBA00006727"/>
    </source>
</evidence>
<dbReference type="InterPro" id="IPR011701">
    <property type="entry name" value="MFS"/>
</dbReference>
<gene>
    <name evidence="5" type="ORF">K444DRAFT_600875</name>
</gene>
<dbReference type="CDD" id="cd17352">
    <property type="entry name" value="MFS_MCT_SLC16"/>
    <property type="match status" value="1"/>
</dbReference>
<feature type="transmembrane region" description="Helical" evidence="4">
    <location>
        <begin position="419"/>
        <end position="437"/>
    </location>
</feature>
<feature type="compositionally biased region" description="Polar residues" evidence="3">
    <location>
        <begin position="66"/>
        <end position="77"/>
    </location>
</feature>
<dbReference type="GeneID" id="36586715"/>
<dbReference type="PANTHER" id="PTHR11360">
    <property type="entry name" value="MONOCARBOXYLATE TRANSPORTER"/>
    <property type="match status" value="1"/>
</dbReference>
<dbReference type="SUPFAM" id="SSF103473">
    <property type="entry name" value="MFS general substrate transporter"/>
    <property type="match status" value="1"/>
</dbReference>
<feature type="transmembrane region" description="Helical" evidence="4">
    <location>
        <begin position="382"/>
        <end position="407"/>
    </location>
</feature>
<feature type="region of interest" description="Disordered" evidence="3">
    <location>
        <begin position="1"/>
        <end position="33"/>
    </location>
</feature>
<reference evidence="5 6" key="1">
    <citation type="submission" date="2016-04" db="EMBL/GenBank/DDBJ databases">
        <title>A degradative enzymes factory behind the ericoid mycorrhizal symbiosis.</title>
        <authorList>
            <consortium name="DOE Joint Genome Institute"/>
            <person name="Martino E."/>
            <person name="Morin E."/>
            <person name="Grelet G."/>
            <person name="Kuo A."/>
            <person name="Kohler A."/>
            <person name="Daghino S."/>
            <person name="Barry K."/>
            <person name="Choi C."/>
            <person name="Cichocki N."/>
            <person name="Clum A."/>
            <person name="Copeland A."/>
            <person name="Hainaut M."/>
            <person name="Haridas S."/>
            <person name="Labutti K."/>
            <person name="Lindquist E."/>
            <person name="Lipzen A."/>
            <person name="Khouja H.-R."/>
            <person name="Murat C."/>
            <person name="Ohm R."/>
            <person name="Olson A."/>
            <person name="Spatafora J."/>
            <person name="Veneault-Fourrey C."/>
            <person name="Henrissat B."/>
            <person name="Grigoriev I."/>
            <person name="Martin F."/>
            <person name="Perotto S."/>
        </authorList>
    </citation>
    <scope>NUCLEOTIDE SEQUENCE [LARGE SCALE GENOMIC DNA]</scope>
    <source>
        <strain evidence="5 6">E</strain>
    </source>
</reference>
<keyword evidence="4" id="KW-1133">Transmembrane helix</keyword>
<feature type="region of interest" description="Disordered" evidence="3">
    <location>
        <begin position="53"/>
        <end position="90"/>
    </location>
</feature>
<dbReference type="Proteomes" id="UP000235371">
    <property type="component" value="Unassembled WGS sequence"/>
</dbReference>
<comment type="subcellular location">
    <subcellularLocation>
        <location evidence="1">Membrane</location>
        <topology evidence="1">Multi-pass membrane protein</topology>
    </subcellularLocation>
</comment>
<accession>A0A2J6SNY1</accession>
<dbReference type="RefSeq" id="XP_024729385.1">
    <property type="nucleotide sequence ID" value="XM_024878638.1"/>
</dbReference>
<feature type="transmembrane region" description="Helical" evidence="4">
    <location>
        <begin position="359"/>
        <end position="376"/>
    </location>
</feature>
<dbReference type="Gene3D" id="1.20.1250.20">
    <property type="entry name" value="MFS general substrate transporter like domains"/>
    <property type="match status" value="2"/>
</dbReference>
<dbReference type="AlphaFoldDB" id="A0A2J6SNY1"/>
<organism evidence="5 6">
    <name type="scientific">Hyaloscypha bicolor E</name>
    <dbReference type="NCBI Taxonomy" id="1095630"/>
    <lineage>
        <taxon>Eukaryota</taxon>
        <taxon>Fungi</taxon>
        <taxon>Dikarya</taxon>
        <taxon>Ascomycota</taxon>
        <taxon>Pezizomycotina</taxon>
        <taxon>Leotiomycetes</taxon>
        <taxon>Helotiales</taxon>
        <taxon>Hyaloscyphaceae</taxon>
        <taxon>Hyaloscypha</taxon>
        <taxon>Hyaloscypha bicolor</taxon>
    </lineage>
</organism>
<keyword evidence="6" id="KW-1185">Reference proteome</keyword>
<feature type="transmembrane region" description="Helical" evidence="4">
    <location>
        <begin position="130"/>
        <end position="149"/>
    </location>
</feature>
<feature type="transmembrane region" description="Helical" evidence="4">
    <location>
        <begin position="217"/>
        <end position="237"/>
    </location>
</feature>
<dbReference type="GO" id="GO:0022857">
    <property type="term" value="F:transmembrane transporter activity"/>
    <property type="evidence" value="ECO:0007669"/>
    <property type="project" value="InterPro"/>
</dbReference>
<proteinExistence type="inferred from homology"/>
<comment type="similarity">
    <text evidence="2">Belongs to the major facilitator superfamily. Monocarboxylate porter (TC 2.A.1.13) family.</text>
</comment>
<protein>
    <submittedName>
        <fullName evidence="5">MFS general substrate transporter</fullName>
    </submittedName>
</protein>
<keyword evidence="4" id="KW-0472">Membrane</keyword>
<feature type="transmembrane region" description="Helical" evidence="4">
    <location>
        <begin position="290"/>
        <end position="313"/>
    </location>
</feature>
<evidence type="ECO:0000313" key="6">
    <source>
        <dbReference type="Proteomes" id="UP000235371"/>
    </source>
</evidence>
<dbReference type="EMBL" id="KZ613904">
    <property type="protein sequence ID" value="PMD52481.1"/>
    <property type="molecule type" value="Genomic_DNA"/>
</dbReference>
<dbReference type="InParanoid" id="A0A2J6SNY1"/>
<feature type="transmembrane region" description="Helical" evidence="4">
    <location>
        <begin position="182"/>
        <end position="205"/>
    </location>
</feature>
<feature type="transmembrane region" description="Helical" evidence="4">
    <location>
        <begin position="249"/>
        <end position="269"/>
    </location>
</feature>
<dbReference type="OrthoDB" id="6499973at2759"/>
<feature type="transmembrane region" description="Helical" evidence="4">
    <location>
        <begin position="156"/>
        <end position="176"/>
    </location>
</feature>
<evidence type="ECO:0000313" key="5">
    <source>
        <dbReference type="EMBL" id="PMD52481.1"/>
    </source>
</evidence>
<keyword evidence="4" id="KW-0812">Transmembrane</keyword>
<feature type="transmembrane region" description="Helical" evidence="4">
    <location>
        <begin position="449"/>
        <end position="467"/>
    </location>
</feature>
<dbReference type="InterPro" id="IPR036259">
    <property type="entry name" value="MFS_trans_sf"/>
</dbReference>
<dbReference type="GO" id="GO:0016020">
    <property type="term" value="C:membrane"/>
    <property type="evidence" value="ECO:0007669"/>
    <property type="project" value="UniProtKB-SubCell"/>
</dbReference>
<dbReference type="InterPro" id="IPR050327">
    <property type="entry name" value="Proton-linked_MCT"/>
</dbReference>
<evidence type="ECO:0000256" key="3">
    <source>
        <dbReference type="SAM" id="MobiDB-lite"/>
    </source>
</evidence>
<evidence type="ECO:0000256" key="1">
    <source>
        <dbReference type="ARBA" id="ARBA00004141"/>
    </source>
</evidence>
<sequence>MVKNINNSEDAFEKDIEIQSAHSSSTIIEDDEIREEINGKGVLREEDGIEVYPVFDETQDEEQRQKNGARTRTSTKSSWKDPGPPPDGGREAWIQAAMAHLAVMNTWGFINSFGVFQSYYVASLHDSPSTISWIGTMQIFLLFFIGTFTGRLTDAGYFRIVFLTGSILGVVGLFMASLSTTYWQLFLAQGVCCGLGNGCLFCPALSLLSTYFSKKRGLAIGLAATGSATGGMVFSAMVQQLLPRVGFAWTMRSLAFIQLGCLVFCNLLMKTRMPPRKAGAVVDWKSFKEATYSLFAAGMFFVFWGAYFAYFYLGSFGRSIIHLPYTESVNLLIVLNSMGVVGRIGPGLIADWIGPHNSLIPIVAINSLCLFCWIGVTSKGGLYAWACIYGIVGAAIQSLFPTALSNLTTDLRMAGTRMGMVFTILSFATLTGPPIAGELIQRKGGEYEYGQIFAGMVMFVGCCLLIASRYTRSTKLMAKV</sequence>
<dbReference type="Pfam" id="PF07690">
    <property type="entry name" value="MFS_1"/>
    <property type="match status" value="1"/>
</dbReference>
<name>A0A2J6SNY1_9HELO</name>